<dbReference type="EMBL" id="QFZK01000008">
    <property type="protein sequence ID" value="RFO96338.1"/>
    <property type="molecule type" value="Genomic_DNA"/>
</dbReference>
<sequence>MVPDPKKPPKPEVGFPSLSWEEEELATRPMPLHERPLQARVDVEMALIAQYHVRIALAVESFWGHRDCVDYLQGLVLSGYKEGEKRMGFKPEVLTALMTLVELHKQQFGK</sequence>
<organism evidence="1 2">
    <name type="scientific">Rhodoferax lacus</name>
    <dbReference type="NCBI Taxonomy" id="2184758"/>
    <lineage>
        <taxon>Bacteria</taxon>
        <taxon>Pseudomonadati</taxon>
        <taxon>Pseudomonadota</taxon>
        <taxon>Betaproteobacteria</taxon>
        <taxon>Burkholderiales</taxon>
        <taxon>Comamonadaceae</taxon>
        <taxon>Rhodoferax</taxon>
    </lineage>
</organism>
<proteinExistence type="predicted"/>
<dbReference type="AlphaFoldDB" id="A0A3E1RAF1"/>
<keyword evidence="2" id="KW-1185">Reference proteome</keyword>
<evidence type="ECO:0000313" key="1">
    <source>
        <dbReference type="EMBL" id="RFO96338.1"/>
    </source>
</evidence>
<dbReference type="Proteomes" id="UP000260665">
    <property type="component" value="Unassembled WGS sequence"/>
</dbReference>
<name>A0A3E1RAF1_9BURK</name>
<accession>A0A3E1RAF1</accession>
<evidence type="ECO:0000313" key="2">
    <source>
        <dbReference type="Proteomes" id="UP000260665"/>
    </source>
</evidence>
<protein>
    <submittedName>
        <fullName evidence="1">Uncharacterized protein</fullName>
    </submittedName>
</protein>
<gene>
    <name evidence="1" type="ORF">DIC66_13595</name>
</gene>
<reference evidence="1 2" key="1">
    <citation type="submission" date="2018-05" db="EMBL/GenBank/DDBJ databases">
        <title>Rhodoferax soyangensis sp.nov., isolated from an oligotrophic freshwater lake.</title>
        <authorList>
            <person name="Park M."/>
        </authorList>
    </citation>
    <scope>NUCLEOTIDE SEQUENCE [LARGE SCALE GENOMIC DNA]</scope>
    <source>
        <strain evidence="1 2">IMCC26218</strain>
    </source>
</reference>
<comment type="caution">
    <text evidence="1">The sequence shown here is derived from an EMBL/GenBank/DDBJ whole genome shotgun (WGS) entry which is preliminary data.</text>
</comment>